<evidence type="ECO:0000313" key="4">
    <source>
        <dbReference type="Proteomes" id="UP000007875"/>
    </source>
</evidence>
<dbReference type="InterPro" id="IPR039905">
    <property type="entry name" value="CD2BP2/Lin1"/>
</dbReference>
<dbReference type="SMART" id="SM00444">
    <property type="entry name" value="GYF"/>
    <property type="match status" value="1"/>
</dbReference>
<feature type="domain" description="GYF" evidence="2">
    <location>
        <begin position="313"/>
        <end position="370"/>
    </location>
</feature>
<dbReference type="STRING" id="51511.ENSCSAVP00000012399"/>
<dbReference type="Pfam" id="PF02213">
    <property type="entry name" value="GYF"/>
    <property type="match status" value="1"/>
</dbReference>
<dbReference type="Ensembl" id="ENSCSAVT00000012543.1">
    <property type="protein sequence ID" value="ENSCSAVP00000012399.1"/>
    <property type="gene ID" value="ENSCSAVG00000007291.1"/>
</dbReference>
<dbReference type="GeneTree" id="ENSGT00390000012483"/>
<keyword evidence="4" id="KW-1185">Reference proteome</keyword>
<organism evidence="3 4">
    <name type="scientific">Ciona savignyi</name>
    <name type="common">Pacific transparent sea squirt</name>
    <dbReference type="NCBI Taxonomy" id="51511"/>
    <lineage>
        <taxon>Eukaryota</taxon>
        <taxon>Metazoa</taxon>
        <taxon>Chordata</taxon>
        <taxon>Tunicata</taxon>
        <taxon>Ascidiacea</taxon>
        <taxon>Phlebobranchia</taxon>
        <taxon>Cionidae</taxon>
        <taxon>Ciona</taxon>
    </lineage>
</organism>
<feature type="region of interest" description="Disordered" evidence="1">
    <location>
        <begin position="1"/>
        <end position="103"/>
    </location>
</feature>
<reference evidence="4" key="1">
    <citation type="submission" date="2003-08" db="EMBL/GenBank/DDBJ databases">
        <authorList>
            <person name="Birren B."/>
            <person name="Nusbaum C."/>
            <person name="Abebe A."/>
            <person name="Abouelleil A."/>
            <person name="Adekoya E."/>
            <person name="Ait-zahra M."/>
            <person name="Allen N."/>
            <person name="Allen T."/>
            <person name="An P."/>
            <person name="Anderson M."/>
            <person name="Anderson S."/>
            <person name="Arachchi H."/>
            <person name="Armbruster J."/>
            <person name="Bachantsang P."/>
            <person name="Baldwin J."/>
            <person name="Barry A."/>
            <person name="Bayul T."/>
            <person name="Blitshsteyn B."/>
            <person name="Bloom T."/>
            <person name="Blye J."/>
            <person name="Boguslavskiy L."/>
            <person name="Borowsky M."/>
            <person name="Boukhgalter B."/>
            <person name="Brunache A."/>
            <person name="Butler J."/>
            <person name="Calixte N."/>
            <person name="Calvo S."/>
            <person name="Camarata J."/>
            <person name="Campo K."/>
            <person name="Chang J."/>
            <person name="Cheshatsang Y."/>
            <person name="Citroen M."/>
            <person name="Collymore A."/>
            <person name="Considine T."/>
            <person name="Cook A."/>
            <person name="Cooke P."/>
            <person name="Corum B."/>
            <person name="Cuomo C."/>
            <person name="David R."/>
            <person name="Dawoe T."/>
            <person name="Degray S."/>
            <person name="Dodge S."/>
            <person name="Dooley K."/>
            <person name="Dorje P."/>
            <person name="Dorjee K."/>
            <person name="Dorris L."/>
            <person name="Duffey N."/>
            <person name="Dupes A."/>
            <person name="Elkins T."/>
            <person name="Engels R."/>
            <person name="Erickson J."/>
            <person name="Farina A."/>
            <person name="Faro S."/>
            <person name="Ferreira P."/>
            <person name="Fischer H."/>
            <person name="Fitzgerald M."/>
            <person name="Foley K."/>
            <person name="Gage D."/>
            <person name="Galagan J."/>
            <person name="Gearin G."/>
            <person name="Gnerre S."/>
            <person name="Gnirke A."/>
            <person name="Goyette A."/>
            <person name="Graham J."/>
            <person name="Grandbois E."/>
            <person name="Gyaltsen K."/>
            <person name="Hafez N."/>
            <person name="Hagopian D."/>
            <person name="Hagos B."/>
            <person name="Hall J."/>
            <person name="Hatcher B."/>
            <person name="Heller A."/>
            <person name="Higgins H."/>
            <person name="Honan T."/>
            <person name="Horn A."/>
            <person name="Houde N."/>
            <person name="Hughes L."/>
            <person name="Hulme W."/>
            <person name="Husby E."/>
            <person name="Iliev I."/>
            <person name="Jaffe D."/>
            <person name="Jones C."/>
            <person name="Kamal M."/>
            <person name="Kamat A."/>
            <person name="Kamvysselis M."/>
            <person name="Karlsson E."/>
            <person name="Kells C."/>
            <person name="Kieu A."/>
            <person name="Kisner P."/>
            <person name="Kodira C."/>
            <person name="Kulbokas E."/>
            <person name="Labutti K."/>
            <person name="Lama D."/>
            <person name="Landers T."/>
            <person name="Leger J."/>
            <person name="Levine S."/>
            <person name="Lewis D."/>
            <person name="Lewis T."/>
            <person name="Lindblad-toh K."/>
            <person name="Liu X."/>
            <person name="Lokyitsang T."/>
            <person name="Lokyitsang Y."/>
            <person name="Lucien O."/>
            <person name="Lui A."/>
            <person name="Ma L.J."/>
            <person name="Mabbitt R."/>
            <person name="Macdonald J."/>
            <person name="Maclean C."/>
            <person name="Major J."/>
            <person name="Manning J."/>
            <person name="Marabella R."/>
            <person name="Maru K."/>
            <person name="Matthews C."/>
            <person name="Mauceli E."/>
            <person name="Mccarthy M."/>
            <person name="Mcdonough S."/>
            <person name="Mcghee T."/>
            <person name="Meldrim J."/>
            <person name="Meneus L."/>
            <person name="Mesirov J."/>
            <person name="Mihalev A."/>
            <person name="Mihova T."/>
            <person name="Mikkelsen T."/>
            <person name="Mlenga V."/>
            <person name="Moru K."/>
            <person name="Mozes J."/>
            <person name="Mulrain L."/>
            <person name="Munson G."/>
            <person name="Naylor J."/>
            <person name="Newes C."/>
            <person name="Nguyen C."/>
            <person name="Nguyen N."/>
            <person name="Nguyen T."/>
            <person name="Nicol R."/>
            <person name="Nielsen C."/>
            <person name="Nizzari M."/>
            <person name="Norbu C."/>
            <person name="Norbu N."/>
            <person name="O'donnell P."/>
            <person name="Okoawo O."/>
            <person name="O'leary S."/>
            <person name="Omotosho B."/>
            <person name="O'neill K."/>
            <person name="Osman S."/>
            <person name="Parker S."/>
            <person name="Perrin D."/>
            <person name="Phunkhang P."/>
            <person name="Piqani B."/>
            <person name="Purcell S."/>
            <person name="Rachupka T."/>
            <person name="Ramasamy U."/>
            <person name="Rameau R."/>
            <person name="Ray V."/>
            <person name="Raymond C."/>
            <person name="Retta R."/>
            <person name="Richardson S."/>
            <person name="Rise C."/>
            <person name="Rodriguez J."/>
            <person name="Rogers J."/>
            <person name="Rogov P."/>
            <person name="Rutman M."/>
            <person name="Schupbach R."/>
            <person name="Seaman C."/>
            <person name="Settipalli S."/>
            <person name="Sharpe T."/>
            <person name="Sheridan J."/>
            <person name="Sherpa N."/>
            <person name="Shi J."/>
            <person name="Smirnov S."/>
            <person name="Smith C."/>
            <person name="Sougnez C."/>
            <person name="Spencer B."/>
            <person name="Stalker J."/>
            <person name="Stange-thomann N."/>
            <person name="Stavropoulos S."/>
            <person name="Stetson K."/>
            <person name="Stone C."/>
            <person name="Stone S."/>
            <person name="Stubbs M."/>
            <person name="Talamas J."/>
            <person name="Tchuinga P."/>
            <person name="Tenzing P."/>
            <person name="Tesfaye S."/>
            <person name="Theodore J."/>
            <person name="Thoulutsang Y."/>
            <person name="Topham K."/>
            <person name="Towey S."/>
            <person name="Tsamla T."/>
            <person name="Tsomo N."/>
            <person name="Vallee D."/>
            <person name="Vassiliev H."/>
            <person name="Venkataraman V."/>
            <person name="Vinson J."/>
            <person name="Vo A."/>
            <person name="Wade C."/>
            <person name="Wang S."/>
            <person name="Wangchuk T."/>
            <person name="Wangdi T."/>
            <person name="Whittaker C."/>
            <person name="Wilkinson J."/>
            <person name="Wu Y."/>
            <person name="Wyman D."/>
            <person name="Yadav S."/>
            <person name="Yang S."/>
            <person name="Yang X."/>
            <person name="Yeager S."/>
            <person name="Yee E."/>
            <person name="Young G."/>
            <person name="Zainoun J."/>
            <person name="Zembeck L."/>
            <person name="Zimmer A."/>
            <person name="Zody M."/>
            <person name="Lander E."/>
        </authorList>
    </citation>
    <scope>NUCLEOTIDE SEQUENCE [LARGE SCALE GENOMIC DNA]</scope>
</reference>
<dbReference type="SUPFAM" id="SSF55277">
    <property type="entry name" value="GYF domain"/>
    <property type="match status" value="1"/>
</dbReference>
<dbReference type="InterPro" id="IPR003169">
    <property type="entry name" value="GYF"/>
</dbReference>
<dbReference type="InParanoid" id="H2Z487"/>
<dbReference type="Proteomes" id="UP000007875">
    <property type="component" value="Unassembled WGS sequence"/>
</dbReference>
<feature type="compositionally biased region" description="Acidic residues" evidence="1">
    <location>
        <begin position="199"/>
        <end position="210"/>
    </location>
</feature>
<dbReference type="Gene3D" id="3.30.1490.40">
    <property type="match status" value="1"/>
</dbReference>
<evidence type="ECO:0000256" key="1">
    <source>
        <dbReference type="SAM" id="MobiDB-lite"/>
    </source>
</evidence>
<reference evidence="3" key="3">
    <citation type="submission" date="2025-09" db="UniProtKB">
        <authorList>
            <consortium name="Ensembl"/>
        </authorList>
    </citation>
    <scope>IDENTIFICATION</scope>
</reference>
<reference evidence="3" key="2">
    <citation type="submission" date="2025-08" db="UniProtKB">
        <authorList>
            <consortium name="Ensembl"/>
        </authorList>
    </citation>
    <scope>IDENTIFICATION</scope>
</reference>
<feature type="region of interest" description="Disordered" evidence="1">
    <location>
        <begin position="174"/>
        <end position="215"/>
    </location>
</feature>
<dbReference type="PANTHER" id="PTHR13138">
    <property type="entry name" value="PROTEIN LIN1"/>
    <property type="match status" value="1"/>
</dbReference>
<accession>H2Z487</accession>
<dbReference type="PANTHER" id="PTHR13138:SF3">
    <property type="entry name" value="CD2 ANTIGEN CYTOPLASMIC TAIL-BINDING PROTEIN 2"/>
    <property type="match status" value="1"/>
</dbReference>
<feature type="region of interest" description="Disordered" evidence="1">
    <location>
        <begin position="289"/>
        <end position="310"/>
    </location>
</feature>
<dbReference type="OMA" id="GENTNFY"/>
<dbReference type="InterPro" id="IPR035445">
    <property type="entry name" value="GYF-like_dom_sf"/>
</dbReference>
<proteinExistence type="predicted"/>
<name>H2Z487_CIOSA</name>
<feature type="compositionally biased region" description="Acidic residues" evidence="1">
    <location>
        <begin position="68"/>
        <end position="85"/>
    </location>
</feature>
<dbReference type="AlphaFoldDB" id="H2Z487"/>
<feature type="region of interest" description="Disordered" evidence="1">
    <location>
        <begin position="132"/>
        <end position="151"/>
    </location>
</feature>
<dbReference type="eggNOG" id="KOG2950">
    <property type="taxonomic scope" value="Eukaryota"/>
</dbReference>
<dbReference type="HOGENOM" id="CLU_062973_0_0_1"/>
<dbReference type="FunCoup" id="H2Z487">
    <property type="interactions" value="452"/>
</dbReference>
<evidence type="ECO:0000259" key="2">
    <source>
        <dbReference type="PROSITE" id="PS50829"/>
    </source>
</evidence>
<dbReference type="GO" id="GO:0005682">
    <property type="term" value="C:U5 snRNP"/>
    <property type="evidence" value="ECO:0007669"/>
    <property type="project" value="InterPro"/>
</dbReference>
<protein>
    <recommendedName>
        <fullName evidence="2">GYF domain-containing protein</fullName>
    </recommendedName>
</protein>
<sequence>MSKRVRFDDSSIAPSSSKIRKQETPSTSKDVDFNHETSAPGSRFKEDHSLDSDDEDEVKNDYEKLTEEDIEGAEDDVEEEEDEDDGMRITPFNLKEEMEEGDFDTQGHYHFKKEREIRDNWLDNIDWVKVKKKPTASATDNNSDDEPPQFNEIKMIEGILALLGTGETVSKGLRRLGSDKSTKTNKSRNWKREKLYDMEVQEQDETDDTSTDAQEATRKKNFLELTELVDQMAGSGHYDIYSDTFEKLQYKLNSLRVSEKASKGISQILENTSAEDALDIFADDIDDAGEKKKQNGDSNGADSSKDMTTDDNSVKWEYKWTESTTELFGPFSSSNMEEWKSQGFFNDDVRVRRADKPDAPFYPAKRIEFDLYD</sequence>
<evidence type="ECO:0000313" key="3">
    <source>
        <dbReference type="Ensembl" id="ENSCSAVP00000012399.1"/>
    </source>
</evidence>
<dbReference type="PROSITE" id="PS50829">
    <property type="entry name" value="GYF"/>
    <property type="match status" value="1"/>
</dbReference>